<evidence type="ECO:0000313" key="8">
    <source>
        <dbReference type="EMBL" id="GAT69922.1"/>
    </source>
</evidence>
<gene>
    <name evidence="8" type="ORF">PS9374_05602</name>
</gene>
<organism evidence="8 9">
    <name type="scientific">Planomonospora sphaerica</name>
    <dbReference type="NCBI Taxonomy" id="161355"/>
    <lineage>
        <taxon>Bacteria</taxon>
        <taxon>Bacillati</taxon>
        <taxon>Actinomycetota</taxon>
        <taxon>Actinomycetes</taxon>
        <taxon>Streptosporangiales</taxon>
        <taxon>Streptosporangiaceae</taxon>
        <taxon>Planomonospora</taxon>
    </lineage>
</organism>
<dbReference type="InterPro" id="IPR050708">
    <property type="entry name" value="T6SS_VgrG/RHS"/>
</dbReference>
<keyword evidence="2" id="KW-0964">Secreted</keyword>
<feature type="chain" id="PRO_5007905846" evidence="6">
    <location>
        <begin position="34"/>
        <end position="2323"/>
    </location>
</feature>
<feature type="compositionally biased region" description="Polar residues" evidence="5">
    <location>
        <begin position="2291"/>
        <end position="2300"/>
    </location>
</feature>
<feature type="signal peptide" evidence="6">
    <location>
        <begin position="1"/>
        <end position="33"/>
    </location>
</feature>
<evidence type="ECO:0000259" key="7">
    <source>
        <dbReference type="SMART" id="SM00560"/>
    </source>
</evidence>
<dbReference type="InterPro" id="IPR055372">
    <property type="entry name" value="CBM96"/>
</dbReference>
<evidence type="ECO:0000256" key="1">
    <source>
        <dbReference type="ARBA" id="ARBA00004613"/>
    </source>
</evidence>
<reference evidence="9" key="2">
    <citation type="submission" date="2016-04" db="EMBL/GenBank/DDBJ databases">
        <title>Planomonospora sphaerica JCM9374 whole genome shotgun sequence.</title>
        <authorList>
            <person name="Suzuki T."/>
            <person name="Dohra H."/>
            <person name="Kodani S."/>
        </authorList>
    </citation>
    <scope>NUCLEOTIDE SEQUENCE [LARGE SCALE GENOMIC DNA]</scope>
    <source>
        <strain evidence="9">JCM 9374</strain>
    </source>
</reference>
<dbReference type="NCBIfam" id="TIGR01643">
    <property type="entry name" value="YD_repeat_2x"/>
    <property type="match status" value="1"/>
</dbReference>
<feature type="region of interest" description="Disordered" evidence="5">
    <location>
        <begin position="2264"/>
        <end position="2323"/>
    </location>
</feature>
<dbReference type="InterPro" id="IPR006558">
    <property type="entry name" value="LamG-like"/>
</dbReference>
<dbReference type="NCBIfam" id="NF033679">
    <property type="entry name" value="DNRLRE_dom"/>
    <property type="match status" value="1"/>
</dbReference>
<dbReference type="SUPFAM" id="SSF49899">
    <property type="entry name" value="Concanavalin A-like lectins/glucanases"/>
    <property type="match status" value="1"/>
</dbReference>
<protein>
    <submittedName>
        <fullName evidence="8">Wall-associated protein</fullName>
    </submittedName>
</protein>
<evidence type="ECO:0000256" key="2">
    <source>
        <dbReference type="ARBA" id="ARBA00022525"/>
    </source>
</evidence>
<feature type="compositionally biased region" description="Polar residues" evidence="5">
    <location>
        <begin position="252"/>
        <end position="261"/>
    </location>
</feature>
<proteinExistence type="predicted"/>
<keyword evidence="3 6" id="KW-0732">Signal</keyword>
<evidence type="ECO:0000256" key="4">
    <source>
        <dbReference type="ARBA" id="ARBA00023157"/>
    </source>
</evidence>
<dbReference type="GO" id="GO:0005576">
    <property type="term" value="C:extracellular region"/>
    <property type="evidence" value="ECO:0007669"/>
    <property type="project" value="UniProtKB-SubCell"/>
</dbReference>
<evidence type="ECO:0000256" key="5">
    <source>
        <dbReference type="SAM" id="MobiDB-lite"/>
    </source>
</evidence>
<dbReference type="InterPro" id="IPR013320">
    <property type="entry name" value="ConA-like_dom_sf"/>
</dbReference>
<dbReference type="EMBL" id="BDCX01000015">
    <property type="protein sequence ID" value="GAT69922.1"/>
    <property type="molecule type" value="Genomic_DNA"/>
</dbReference>
<dbReference type="InterPro" id="IPR031325">
    <property type="entry name" value="RHS_repeat"/>
</dbReference>
<dbReference type="PANTHER" id="PTHR32305:SF15">
    <property type="entry name" value="PROTEIN RHSA-RELATED"/>
    <property type="match status" value="1"/>
</dbReference>
<dbReference type="Pfam" id="PF13385">
    <property type="entry name" value="Laminin_G_3"/>
    <property type="match status" value="1"/>
</dbReference>
<comment type="caution">
    <text evidence="8">The sequence shown here is derived from an EMBL/GenBank/DDBJ whole genome shotgun (WGS) entry which is preliminary data.</text>
</comment>
<dbReference type="Gene3D" id="2.180.10.10">
    <property type="entry name" value="RHS repeat-associated core"/>
    <property type="match status" value="2"/>
</dbReference>
<dbReference type="PROSITE" id="PS51318">
    <property type="entry name" value="TAT"/>
    <property type="match status" value="1"/>
</dbReference>
<evidence type="ECO:0000256" key="3">
    <source>
        <dbReference type="ARBA" id="ARBA00022729"/>
    </source>
</evidence>
<evidence type="ECO:0000313" key="9">
    <source>
        <dbReference type="Proteomes" id="UP000077701"/>
    </source>
</evidence>
<dbReference type="InterPro" id="IPR006530">
    <property type="entry name" value="YD"/>
</dbReference>
<dbReference type="OrthoDB" id="176279at2"/>
<feature type="compositionally biased region" description="Basic residues" evidence="5">
    <location>
        <begin position="2312"/>
        <end position="2323"/>
    </location>
</feature>
<dbReference type="NCBIfam" id="TIGR03696">
    <property type="entry name" value="Rhs_assc_core"/>
    <property type="match status" value="1"/>
</dbReference>
<keyword evidence="9" id="KW-1185">Reference proteome</keyword>
<dbReference type="Pfam" id="PF05593">
    <property type="entry name" value="RHS_repeat"/>
    <property type="match status" value="1"/>
</dbReference>
<name>A0A171DLY4_9ACTN</name>
<feature type="region of interest" description="Disordered" evidence="5">
    <location>
        <begin position="249"/>
        <end position="269"/>
    </location>
</feature>
<keyword evidence="4" id="KW-1015">Disulfide bond</keyword>
<dbReference type="InterPro" id="IPR022385">
    <property type="entry name" value="Rhs_assc_core"/>
</dbReference>
<dbReference type="Gene3D" id="2.60.120.200">
    <property type="match status" value="1"/>
</dbReference>
<dbReference type="PANTHER" id="PTHR32305">
    <property type="match status" value="1"/>
</dbReference>
<dbReference type="Proteomes" id="UP000077701">
    <property type="component" value="Unassembled WGS sequence"/>
</dbReference>
<dbReference type="STRING" id="161355.PS9374_05602"/>
<sequence length="2323" mass="245092">MSRTFPPVRRRRLLERATTVVTTLALVLSSAYAAEASVLTPQPAAETKAPAVKPVTERPDRVSAALSARLQGSRVLITSETTETSLTYANPDGTLTTETTSGPVRIKQGERWTPIDTTLVENNGVLTPRAAAAQVEVSAGGDQAPLAKLEHGQDQSFALNWPTPLPAPRLEGNKATFADAAGTGADLVVTALPTGFRHDVVLREKPAGPVEFKLPLTTEGLTLKETKQGGLKLTDDKGKTVAAAPEPFMYDTTRNTPQSTAAAPEAAERGDIDTSVVDEGGRQVLVLKPDSEFLADPATVYPVTVDPTTTLTALADLTVVSPNSQSNGEQIMVGNVDYSSSRREFMRAVLAFDTSALVGQAVTDAKLELQSGGFDLGCITGQTVKAQRITGAWSHTSTFWSNQPATTTEGEQLAVEPGRCTGNMQVPAGAWTWPVTDIAKAWAGGAPGHGIMLRLVTEDPTVYKDQYQRAWQSSESVGSGGSAPKLVVTYGSTPVVEQLRAAPIIANEGTVYTSTTTPTLYAGARDPNGGPLRTEFEVETDPASGSTGQLWSGAVDGVTAGDNAKITVPGGKITDGAKIRWRARAYDGVDYSAWSAWQLLTVDASAPEPPTVICPEYEGGVWTNRRRQLGDPTTCHLTTDSEDRRGFRWGLDDPSTPNEAPLKDGNIFYPDGRPIEIDPQDGWRTLYVRSVDKAHNTSTVTAYSFGIGVGGLTKPAFGDRTQQAIALGASAPTDRTGVRYEYRTDVASGTWTAVPAGDVSVPGSAGPISSWPQTRTDTGKNFTDLTWNMVKTLQGGGDPSSGETGLWMMEEGTGTVLTDSSGHNRTATATGPITWAEGRNGKAVTFGAGTHAVTAGPVLRTDQSYTVSAWAKLTQDDAHASVISQDGTVNSGFKLNYSPGDKKWRMVAYTTDATGSTDTKAISSRPAKLNTWTHLTGVYDAQARKIRLYEDGELVAENDYTSTWNAGGGLLIGRSKLNGAYQHSFRGTIDEVRVYDKALAAQQIPGLMAPSAPAPALKAVADGPVQVRACFSGSDSEACSTPVTVTLDRSAFGGSYATEDLGPGEVALNTGDFALNESDAGIFGLSVGRSHTTLKPTADKGAAGVFGPGWRASFPTGSSGTSNYQLESGPDGSSLTLVGPSGETLSYAVTADGTFKGIGDAADGSKITIDSATQATHHDSAGIKTVFSWSGERWSVAKTEETAEESTFTYTRDTQGRVTRMVAPAPKGVTCGATLVAGCQALEFSYATATTATGTGSGWGDYTGQVKQISFNAYDPESAAMKTVPVVGYTYDSTGHLRTVTNLRSNLTTTYYYNAQGRVSQITPPGLAPWRMDYDAQGRIAHVQREGGDDDPTEAVVYNVPIGGNGAPVDLTSTQTAAWGQVSGLPRTGVATFPASRVPARGGDGTYHATLEDFKDSLVTYLDVNGREVNTATFGAGAWQIATTRYDDKGNAVWELTAGNRAQALTPTADTDPYVAGRTESAERANLLASVSTYNDDSDLLTEQGPAHQVQLASGAIATVRERSTLTYDQGKPQSNVTYHLVTTAVSEPIVLDGTATPAAADRRIARTGYDPIASGDKSGWDLRAPTSSTVVVDGQADIVRKTRYDAAGRVIEARMPQSNGADAGTTVTSYYTADGSGPEQCRKPEWAGLVCQSGPKVQPSTGKPLPISKVVAYNHAGLPTVATETAGSVVRTVTSSYDAAGRTVSVKTTVTPEAEGGVPEPETTTAYDPATGLATTITAAGVSTTTGYDAFGRPTSYTDADGNTSTATYTVDGKVATSNDGKGTTTYTYDGTDAAGRSEHRGFLTRIDVAAVGAFTGAYSADGELANQTYPNGLTASWHYDTAGNDIALTYTKGQNPWLAFTNIPGANDTVAAASSPSGSQRYGYDTAGRLTQVADTYNGRCVTRTYAFTANTNRSRLSTYSPAANGECSTSTSPATAAYAYDEADRLTNPGYAYDVFGRTTTVPKTDASGEADLTIGYHAGDMVASMTQGQASKTFTLDPEGRIRSTVQTGGTRPGTMINHYDGEDDEPVWIAEADGSWSRNIEGLGGDLAAIQYSTGKVALQVSNLHGDVVATVDNNTATTGVEAYFEQTEYGIPRAENTANPVRYGWHGSKQRSADALGGIILMGARLYNPATGRFLQVDPVEGGGDNDYAYPSDPVSQADLDGRIWNWVKKTAGAVANYVKKNPLDAALTVASFVPGLGVAAMAARGVRIAVQAAKILKAVKATRGAGMSGGLRTSRTASKLAGRIHVGRGAKKFKTDNRGYGYISKDRKRQWRAPEKKADGKYKSNFQSRNRSTGKWGRGTDNYHVYHKPPKKKKRR</sequence>
<feature type="compositionally biased region" description="Basic and acidic residues" evidence="5">
    <location>
        <begin position="2279"/>
        <end position="2289"/>
    </location>
</feature>
<dbReference type="Pfam" id="PF24517">
    <property type="entry name" value="CBM96"/>
    <property type="match status" value="1"/>
</dbReference>
<dbReference type="SMART" id="SM00560">
    <property type="entry name" value="LamGL"/>
    <property type="match status" value="1"/>
</dbReference>
<evidence type="ECO:0000256" key="6">
    <source>
        <dbReference type="SAM" id="SignalP"/>
    </source>
</evidence>
<accession>A0A171DLY4</accession>
<dbReference type="InterPro" id="IPR006311">
    <property type="entry name" value="TAT_signal"/>
</dbReference>
<comment type="subcellular location">
    <subcellularLocation>
        <location evidence="1">Secreted</location>
    </subcellularLocation>
</comment>
<feature type="domain" description="LamG-like jellyroll fold" evidence="7">
    <location>
        <begin position="863"/>
        <end position="1002"/>
    </location>
</feature>
<reference evidence="8 9" key="1">
    <citation type="journal article" date="2016" name="Genome Announc.">
        <title>Draft Genome Sequence of Planomonospora sphaerica JCM9374, a Rare Actinomycete.</title>
        <authorList>
            <person name="Dohra H."/>
            <person name="Suzuki T."/>
            <person name="Inoue Y."/>
            <person name="Kodani S."/>
        </authorList>
    </citation>
    <scope>NUCLEOTIDE SEQUENCE [LARGE SCALE GENOMIC DNA]</scope>
    <source>
        <strain evidence="8 9">JCM 9374</strain>
    </source>
</reference>